<protein>
    <recommendedName>
        <fullName evidence="2">DUF1795 domain-containing protein</fullName>
    </recommendedName>
</protein>
<evidence type="ECO:0000313" key="1">
    <source>
        <dbReference type="EMBL" id="HFK21213.1"/>
    </source>
</evidence>
<sequence length="171" mass="19936">MPKSRVKCLRFSYYGFDLEIPMGWILSFDKKTKYESGIASFLTPMNFRLDHLWDNLEKYQKKNPTLESFMSAYYDSLRKNKGMKELQISSDPPTITEDHEILSHEISYTYRAPLGRAVSRKIIGKTIFCKKTNRFIAVYTAYDTKKENPEETALRESIAKFSCSCSHEAKL</sequence>
<evidence type="ECO:0008006" key="2">
    <source>
        <dbReference type="Google" id="ProtNLM"/>
    </source>
</evidence>
<accession>A0A7C3N5T7</accession>
<reference evidence="1" key="1">
    <citation type="journal article" date="2020" name="mSystems">
        <title>Genome- and Community-Level Interaction Insights into Carbon Utilization and Element Cycling Functions of Hydrothermarchaeota in Hydrothermal Sediment.</title>
        <authorList>
            <person name="Zhou Z."/>
            <person name="Liu Y."/>
            <person name="Xu W."/>
            <person name="Pan J."/>
            <person name="Luo Z.H."/>
            <person name="Li M."/>
        </authorList>
    </citation>
    <scope>NUCLEOTIDE SEQUENCE [LARGE SCALE GENOMIC DNA]</scope>
    <source>
        <strain evidence="1">SpSt-468</strain>
    </source>
</reference>
<dbReference type="EMBL" id="DSTX01000013">
    <property type="protein sequence ID" value="HFK21213.1"/>
    <property type="molecule type" value="Genomic_DNA"/>
</dbReference>
<proteinExistence type="predicted"/>
<gene>
    <name evidence="1" type="ORF">ENS19_08075</name>
</gene>
<name>A0A7C3N5T7_9CREN</name>
<organism evidence="1">
    <name type="scientific">Candidatus Methanomethylicus mesodigestus</name>
    <dbReference type="NCBI Taxonomy" id="1867258"/>
    <lineage>
        <taxon>Archaea</taxon>
        <taxon>Thermoproteota</taxon>
        <taxon>Methanosuratincolia</taxon>
        <taxon>Candidatus Methanomethylicales</taxon>
        <taxon>Candidatus Methanomethylicaceae</taxon>
        <taxon>Candidatus Methanomethylicus</taxon>
    </lineage>
</organism>
<comment type="caution">
    <text evidence="1">The sequence shown here is derived from an EMBL/GenBank/DDBJ whole genome shotgun (WGS) entry which is preliminary data.</text>
</comment>
<dbReference type="AlphaFoldDB" id="A0A7C3N5T7"/>